<evidence type="ECO:0000256" key="3">
    <source>
        <dbReference type="ARBA" id="ARBA00012973"/>
    </source>
</evidence>
<accession>A0A073K8N7</accession>
<organism evidence="13 14">
    <name type="scientific">Bacillus gaemokensis</name>
    <dbReference type="NCBI Taxonomy" id="574375"/>
    <lineage>
        <taxon>Bacteria</taxon>
        <taxon>Bacillati</taxon>
        <taxon>Bacillota</taxon>
        <taxon>Bacilli</taxon>
        <taxon>Bacillales</taxon>
        <taxon>Bacillaceae</taxon>
        <taxon>Bacillus</taxon>
        <taxon>Bacillus cereus group</taxon>
    </lineage>
</organism>
<feature type="binding site" evidence="11">
    <location>
        <position position="203"/>
    </location>
    <ligand>
        <name>Mn(2+)</name>
        <dbReference type="ChEBI" id="CHEBI:29035"/>
    </ligand>
</feature>
<dbReference type="PROSITE" id="PS00816">
    <property type="entry name" value="AIPM_HOMOCIT_SYNTH_2"/>
    <property type="match status" value="1"/>
</dbReference>
<comment type="subunit">
    <text evidence="11">Homodimer.</text>
</comment>
<evidence type="ECO:0000256" key="11">
    <source>
        <dbReference type="HAMAP-Rule" id="MF_01025"/>
    </source>
</evidence>
<evidence type="ECO:0000256" key="7">
    <source>
        <dbReference type="ARBA" id="ARBA00022679"/>
    </source>
</evidence>
<dbReference type="CDD" id="cd07940">
    <property type="entry name" value="DRE_TIM_IPMS"/>
    <property type="match status" value="1"/>
</dbReference>
<evidence type="ECO:0000256" key="5">
    <source>
        <dbReference type="ARBA" id="ARBA00022430"/>
    </source>
</evidence>
<comment type="caution">
    <text evidence="13">The sequence shown here is derived from an EMBL/GenBank/DDBJ whole genome shotgun (WGS) entry which is preliminary data.</text>
</comment>
<proteinExistence type="inferred from homology"/>
<sequence>MKQILFMDTTLRDGEQSPGVNLNEQEKLQIARQLEKLGINVMEAGFAAASEGDFRSVKRIAETIQNASIMSLARAKEIDIRKAYEAVKAAVSPRLHVFLATSDIHMKYKLCMSKEDVLDSIHRSVALGKSLFPTVQFSAEDATRTGRTFLAEAVEAAIRAGADVINIPDTVGYTNPEEYYSLFKYLQESVPSYEQAIFSCHCHDDLGMAVANSLAAIEGGALQVEGTINGIGERAGNAALEEVAVALHIRRDYYEAQSSITLKEIKETSTLVSRLTGMVVPKNKAIVGANAFAHESGIHQDGVLKEVTTYEIIEPELIGESQNLFVLGKHSGRHAFTEKMKELGYEFTEEERDIAFGAFKRLADRKKEITEEDLRALVLGEAAFLTQRYNIKQLQVHFVSNSTQCATVALEDEEGNVYEDAATGAGSIEAIYNAIQRILGLECELADYRIQSITQGQDALAHVHVELKEGLHQVSGFGVAQDVLEASARAYVHAAGKLKALLTLVK</sequence>
<dbReference type="PROSITE" id="PS50991">
    <property type="entry name" value="PYR_CT"/>
    <property type="match status" value="1"/>
</dbReference>
<dbReference type="InterPro" id="IPR050073">
    <property type="entry name" value="2-IPM_HCS-like"/>
</dbReference>
<dbReference type="FunFam" id="3.20.20.70:FF:000010">
    <property type="entry name" value="2-isopropylmalate synthase"/>
    <property type="match status" value="1"/>
</dbReference>
<keyword evidence="9 11" id="KW-0464">Manganese</keyword>
<evidence type="ECO:0000256" key="9">
    <source>
        <dbReference type="ARBA" id="ARBA00023211"/>
    </source>
</evidence>
<dbReference type="PANTHER" id="PTHR10277">
    <property type="entry name" value="HOMOCITRATE SYNTHASE-RELATED"/>
    <property type="match status" value="1"/>
</dbReference>
<keyword evidence="10 11" id="KW-0100">Branched-chain amino acid biosynthesis</keyword>
<keyword evidence="7 11" id="KW-0808">Transferase</keyword>
<dbReference type="HAMAP" id="MF_01025">
    <property type="entry name" value="LeuA_type1"/>
    <property type="match status" value="1"/>
</dbReference>
<name>A0A073K8N7_9BACI</name>
<dbReference type="InterPro" id="IPR054691">
    <property type="entry name" value="LeuA/HCS_post-cat"/>
</dbReference>
<feature type="binding site" evidence="11">
    <location>
        <position position="201"/>
    </location>
    <ligand>
        <name>Mn(2+)</name>
        <dbReference type="ChEBI" id="CHEBI:29035"/>
    </ligand>
</feature>
<dbReference type="EMBL" id="JOTM01000013">
    <property type="protein sequence ID" value="KEK23664.1"/>
    <property type="molecule type" value="Genomic_DNA"/>
</dbReference>
<dbReference type="Gene3D" id="3.20.20.70">
    <property type="entry name" value="Aldolase class I"/>
    <property type="match status" value="1"/>
</dbReference>
<protein>
    <recommendedName>
        <fullName evidence="4 11">2-isopropylmalate synthase</fullName>
        <ecNumber evidence="3 11">2.3.3.13</ecNumber>
    </recommendedName>
    <alternativeName>
        <fullName evidence="11">Alpha-IPM synthase</fullName>
    </alternativeName>
    <alternativeName>
        <fullName evidence="11">Alpha-isopropylmalate synthase</fullName>
    </alternativeName>
</protein>
<keyword evidence="5 11" id="KW-0432">Leucine biosynthesis</keyword>
<evidence type="ECO:0000256" key="10">
    <source>
        <dbReference type="ARBA" id="ARBA00023304"/>
    </source>
</evidence>
<feature type="domain" description="Pyruvate carboxyltransferase" evidence="12">
    <location>
        <begin position="4"/>
        <end position="266"/>
    </location>
</feature>
<dbReference type="Pfam" id="PF22617">
    <property type="entry name" value="HCS_D2"/>
    <property type="match status" value="1"/>
</dbReference>
<dbReference type="NCBIfam" id="NF002086">
    <property type="entry name" value="PRK00915.1-3"/>
    <property type="match status" value="1"/>
</dbReference>
<comment type="similarity">
    <text evidence="2 11">Belongs to the alpha-IPM synthase/homocitrate synthase family. LeuA type 1 subfamily.</text>
</comment>
<dbReference type="InterPro" id="IPR005671">
    <property type="entry name" value="LeuA_bact_synth"/>
</dbReference>
<evidence type="ECO:0000256" key="8">
    <source>
        <dbReference type="ARBA" id="ARBA00022723"/>
    </source>
</evidence>
<dbReference type="NCBIfam" id="NF002088">
    <property type="entry name" value="PRK00915.1-5"/>
    <property type="match status" value="1"/>
</dbReference>
<comment type="cofactor">
    <cofactor evidence="11">
        <name>Mn(2+)</name>
        <dbReference type="ChEBI" id="CHEBI:29035"/>
    </cofactor>
</comment>
<dbReference type="PROSITE" id="PS00815">
    <property type="entry name" value="AIPM_HOMOCIT_SYNTH_1"/>
    <property type="match status" value="1"/>
</dbReference>
<reference evidence="13 14" key="1">
    <citation type="submission" date="2014-06" db="EMBL/GenBank/DDBJ databases">
        <title>Draft genome sequence of Bacillus gaemokensis JCM 15801 (MCCC 1A00707).</title>
        <authorList>
            <person name="Lai Q."/>
            <person name="Liu Y."/>
            <person name="Shao Z."/>
        </authorList>
    </citation>
    <scope>NUCLEOTIDE SEQUENCE [LARGE SCALE GENOMIC DNA]</scope>
    <source>
        <strain evidence="13 14">JCM 15801</strain>
    </source>
</reference>
<evidence type="ECO:0000259" key="12">
    <source>
        <dbReference type="PROSITE" id="PS50991"/>
    </source>
</evidence>
<dbReference type="Pfam" id="PF00682">
    <property type="entry name" value="HMGL-like"/>
    <property type="match status" value="1"/>
</dbReference>
<dbReference type="Gene3D" id="3.30.160.270">
    <property type="match status" value="1"/>
</dbReference>
<dbReference type="RefSeq" id="WP_033675226.1">
    <property type="nucleotide sequence ID" value="NZ_JOTM01000013.1"/>
</dbReference>
<dbReference type="GO" id="GO:0009098">
    <property type="term" value="P:L-leucine biosynthetic process"/>
    <property type="evidence" value="ECO:0007669"/>
    <property type="project" value="UniProtKB-UniRule"/>
</dbReference>
<comment type="pathway">
    <text evidence="1 11">Amino-acid biosynthesis; L-leucine biosynthesis; L-leucine from 3-methyl-2-oxobutanoate: step 1/4.</text>
</comment>
<dbReference type="FunFam" id="1.10.238.260:FF:000001">
    <property type="entry name" value="2-isopropylmalate synthase"/>
    <property type="match status" value="1"/>
</dbReference>
<dbReference type="InterPro" id="IPR000891">
    <property type="entry name" value="PYR_CT"/>
</dbReference>
<evidence type="ECO:0000256" key="6">
    <source>
        <dbReference type="ARBA" id="ARBA00022605"/>
    </source>
</evidence>
<dbReference type="GO" id="GO:0003985">
    <property type="term" value="F:acetyl-CoA C-acetyltransferase activity"/>
    <property type="evidence" value="ECO:0007669"/>
    <property type="project" value="UniProtKB-UniRule"/>
</dbReference>
<dbReference type="Gene3D" id="1.10.238.260">
    <property type="match status" value="1"/>
</dbReference>
<dbReference type="NCBIfam" id="TIGR00973">
    <property type="entry name" value="leuA_bact"/>
    <property type="match status" value="1"/>
</dbReference>
<dbReference type="SUPFAM" id="SSF110921">
    <property type="entry name" value="2-isopropylmalate synthase LeuA, allosteric (dimerisation) domain"/>
    <property type="match status" value="1"/>
</dbReference>
<dbReference type="InterPro" id="IPR002034">
    <property type="entry name" value="AIPM/Hcit_synth_CS"/>
</dbReference>
<dbReference type="GO" id="GO:0030145">
    <property type="term" value="F:manganese ion binding"/>
    <property type="evidence" value="ECO:0007669"/>
    <property type="project" value="UniProtKB-UniRule"/>
</dbReference>
<dbReference type="FunFam" id="3.30.160.270:FF:000003">
    <property type="entry name" value="2-isopropylmalate synthase"/>
    <property type="match status" value="1"/>
</dbReference>
<dbReference type="InterPro" id="IPR013709">
    <property type="entry name" value="2-isopropylmalate_synth_dimer"/>
</dbReference>
<dbReference type="SMART" id="SM00917">
    <property type="entry name" value="LeuA_dimer"/>
    <property type="match status" value="1"/>
</dbReference>
<dbReference type="Proteomes" id="UP000027778">
    <property type="component" value="Unassembled WGS sequence"/>
</dbReference>
<dbReference type="SUPFAM" id="SSF51569">
    <property type="entry name" value="Aldolase"/>
    <property type="match status" value="1"/>
</dbReference>
<dbReference type="AlphaFoldDB" id="A0A073K8N7"/>
<dbReference type="STRING" id="574375.AZF08_16855"/>
<keyword evidence="14" id="KW-1185">Reference proteome</keyword>
<comment type="catalytic activity">
    <reaction evidence="11">
        <text>3-methyl-2-oxobutanoate + acetyl-CoA + H2O = (2S)-2-isopropylmalate + CoA + H(+)</text>
        <dbReference type="Rhea" id="RHEA:21524"/>
        <dbReference type="ChEBI" id="CHEBI:1178"/>
        <dbReference type="ChEBI" id="CHEBI:11851"/>
        <dbReference type="ChEBI" id="CHEBI:15377"/>
        <dbReference type="ChEBI" id="CHEBI:15378"/>
        <dbReference type="ChEBI" id="CHEBI:57287"/>
        <dbReference type="ChEBI" id="CHEBI:57288"/>
        <dbReference type="EC" id="2.3.3.13"/>
    </reaction>
</comment>
<dbReference type="InterPro" id="IPR036230">
    <property type="entry name" value="LeuA_allosteric_dom_sf"/>
</dbReference>
<dbReference type="GO" id="GO:0005737">
    <property type="term" value="C:cytoplasm"/>
    <property type="evidence" value="ECO:0007669"/>
    <property type="project" value="UniProtKB-UniRule"/>
</dbReference>
<keyword evidence="11" id="KW-0963">Cytoplasm</keyword>
<dbReference type="Pfam" id="PF08502">
    <property type="entry name" value="LeuA_dimer"/>
    <property type="match status" value="1"/>
</dbReference>
<dbReference type="OrthoDB" id="9804858at2"/>
<evidence type="ECO:0000256" key="1">
    <source>
        <dbReference type="ARBA" id="ARBA00004689"/>
    </source>
</evidence>
<dbReference type="eggNOG" id="COG0119">
    <property type="taxonomic scope" value="Bacteria"/>
</dbReference>
<evidence type="ECO:0000313" key="14">
    <source>
        <dbReference type="Proteomes" id="UP000027778"/>
    </source>
</evidence>
<dbReference type="GO" id="GO:0003852">
    <property type="term" value="F:2-isopropylmalate synthase activity"/>
    <property type="evidence" value="ECO:0007669"/>
    <property type="project" value="UniProtKB-UniRule"/>
</dbReference>
<evidence type="ECO:0000256" key="4">
    <source>
        <dbReference type="ARBA" id="ARBA00018198"/>
    </source>
</evidence>
<dbReference type="EC" id="2.3.3.13" evidence="3 11"/>
<dbReference type="InterPro" id="IPR013785">
    <property type="entry name" value="Aldolase_TIM"/>
</dbReference>
<comment type="function">
    <text evidence="11">Catalyzes the condensation of the acetyl group of acetyl-CoA with 3-methyl-2-oxobutanoate (2-ketoisovalerate) to form 3-carboxy-3-hydroxy-4-methylpentanoate (2-isopropylmalate).</text>
</comment>
<feature type="region of interest" description="Regulatory domain" evidence="11">
    <location>
        <begin position="390"/>
        <end position="506"/>
    </location>
</feature>
<dbReference type="UniPathway" id="UPA00048">
    <property type="reaction ID" value="UER00070"/>
</dbReference>
<keyword evidence="8 11" id="KW-0479">Metal-binding</keyword>
<gene>
    <name evidence="11" type="primary">leuA</name>
    <name evidence="13" type="ORF">BAGA_06810</name>
</gene>
<keyword evidence="6 11" id="KW-0028">Amino-acid biosynthesis</keyword>
<feature type="binding site" evidence="11">
    <location>
        <position position="237"/>
    </location>
    <ligand>
        <name>Mn(2+)</name>
        <dbReference type="ChEBI" id="CHEBI:29035"/>
    </ligand>
</feature>
<dbReference type="PANTHER" id="PTHR10277:SF9">
    <property type="entry name" value="2-ISOPROPYLMALATE SYNTHASE 1, CHLOROPLASTIC-RELATED"/>
    <property type="match status" value="1"/>
</dbReference>
<evidence type="ECO:0000256" key="2">
    <source>
        <dbReference type="ARBA" id="ARBA00009396"/>
    </source>
</evidence>
<feature type="binding site" evidence="11">
    <location>
        <position position="13"/>
    </location>
    <ligand>
        <name>Mn(2+)</name>
        <dbReference type="ChEBI" id="CHEBI:29035"/>
    </ligand>
</feature>
<evidence type="ECO:0000313" key="13">
    <source>
        <dbReference type="EMBL" id="KEK23664.1"/>
    </source>
</evidence>